<evidence type="ECO:0000313" key="1">
    <source>
        <dbReference type="EMBL" id="KFM18570.1"/>
    </source>
</evidence>
<name>A0A087RYL6_9ARCH</name>
<reference evidence="1 2" key="1">
    <citation type="submission" date="2014-06" db="EMBL/GenBank/DDBJ databases">
        <authorList>
            <person name="Ngugi D.K."/>
            <person name="Blom J."/>
            <person name="Alam I."/>
            <person name="Rashid M."/>
            <person name="Baalawi W."/>
            <person name="Zhang G."/>
            <person name="Hikmawan T."/>
            <person name="Guan Y."/>
            <person name="Antunes A."/>
            <person name="Siam R."/>
            <person name="El-Dorry H."/>
            <person name="Bajic V."/>
            <person name="Stingl U."/>
        </authorList>
    </citation>
    <scope>NUCLEOTIDE SEQUENCE [LARGE SCALE GENOMIC DNA]</scope>
    <source>
        <strain evidence="1">SCGC AAA799-P11</strain>
    </source>
</reference>
<comment type="caution">
    <text evidence="1">The sequence shown here is derived from an EMBL/GenBank/DDBJ whole genome shotgun (WGS) entry which is preliminary data.</text>
</comment>
<proteinExistence type="predicted"/>
<dbReference type="PATRIC" id="fig|1502295.3.peg.1019"/>
<evidence type="ECO:0000313" key="2">
    <source>
        <dbReference type="Proteomes" id="UP000029387"/>
    </source>
</evidence>
<protein>
    <submittedName>
        <fullName evidence="1">Uncharacterized protein</fullName>
    </submittedName>
</protein>
<gene>
    <name evidence="1" type="ORF">AAA799P11_01057</name>
</gene>
<accession>A0A087RYL6</accession>
<sequence length="97" mass="11675">MGEPDEIQKLIDDISFRKSNSKDYQKMNAEEIGKELRDVMKFEQESFKKIEEFEKTQDNPDLIKYAKMICKNTTQREITQIQEVYLEKIDEEYLKSK</sequence>
<dbReference type="EMBL" id="JOSZ01000016">
    <property type="protein sequence ID" value="KFM18570.1"/>
    <property type="molecule type" value="Genomic_DNA"/>
</dbReference>
<organism evidence="1 2">
    <name type="scientific">Marine Group I thaumarchaeote SCGC AAA799-P11</name>
    <dbReference type="NCBI Taxonomy" id="1502295"/>
    <lineage>
        <taxon>Archaea</taxon>
        <taxon>Nitrososphaerota</taxon>
        <taxon>Marine Group I</taxon>
    </lineage>
</organism>
<dbReference type="Proteomes" id="UP000029387">
    <property type="component" value="Unassembled WGS sequence"/>
</dbReference>
<keyword evidence="2" id="KW-1185">Reference proteome</keyword>
<dbReference type="AlphaFoldDB" id="A0A087RYL6"/>